<feature type="transmembrane region" description="Helical" evidence="2">
    <location>
        <begin position="55"/>
        <end position="75"/>
    </location>
</feature>
<feature type="compositionally biased region" description="Acidic residues" evidence="1">
    <location>
        <begin position="1"/>
        <end position="11"/>
    </location>
</feature>
<feature type="transmembrane region" description="Helical" evidence="2">
    <location>
        <begin position="90"/>
        <end position="109"/>
    </location>
</feature>
<protein>
    <submittedName>
        <fullName evidence="3">Uncharacterized protein</fullName>
    </submittedName>
</protein>
<keyword evidence="2" id="KW-1133">Transmembrane helix</keyword>
<feature type="transmembrane region" description="Helical" evidence="2">
    <location>
        <begin position="161"/>
        <end position="182"/>
    </location>
</feature>
<comment type="caution">
    <text evidence="3">The sequence shown here is derived from an EMBL/GenBank/DDBJ whole genome shotgun (WGS) entry which is preliminary data.</text>
</comment>
<keyword evidence="4" id="KW-1185">Reference proteome</keyword>
<feature type="region of interest" description="Disordered" evidence="1">
    <location>
        <begin position="1"/>
        <end position="49"/>
    </location>
</feature>
<evidence type="ECO:0000313" key="4">
    <source>
        <dbReference type="Proteomes" id="UP001054902"/>
    </source>
</evidence>
<feature type="transmembrane region" description="Helical" evidence="2">
    <location>
        <begin position="121"/>
        <end position="149"/>
    </location>
</feature>
<sequence>MIAEENTENPQEEQKLVHDTENPAPKDEEKKELTGAETQDQDQGESNEECSHMNCVSSVLILLMSIFFIAGASLWKDGKVLSESHNDALGTMYLIASILYTTHMGVEVLKKKGLGCVHMLMTSFGFLAGFIWFIGACILLGAGYFMYLTPWYQHGSNEFDGLYGCWLFGSILNLIYIVYEGVKMSENFSTKKKLYQLIALVFVFMANLFILAASSVFLEHGFAESVAVTVFDADHPVESANDLMVTASVFYFIYGIFISLHYFL</sequence>
<dbReference type="EMBL" id="BLLK01000038">
    <property type="protein sequence ID" value="GFH49969.1"/>
    <property type="molecule type" value="Genomic_DNA"/>
</dbReference>
<feature type="compositionally biased region" description="Basic and acidic residues" evidence="1">
    <location>
        <begin position="12"/>
        <end position="34"/>
    </location>
</feature>
<gene>
    <name evidence="3" type="ORF">CTEN210_06445</name>
</gene>
<accession>A0AAD3H4T8</accession>
<proteinExistence type="predicted"/>
<feature type="transmembrane region" description="Helical" evidence="2">
    <location>
        <begin position="194"/>
        <end position="218"/>
    </location>
</feature>
<dbReference type="Proteomes" id="UP001054902">
    <property type="component" value="Unassembled WGS sequence"/>
</dbReference>
<keyword evidence="2" id="KW-0472">Membrane</keyword>
<evidence type="ECO:0000256" key="1">
    <source>
        <dbReference type="SAM" id="MobiDB-lite"/>
    </source>
</evidence>
<name>A0AAD3H4T8_9STRA</name>
<dbReference type="AlphaFoldDB" id="A0AAD3H4T8"/>
<keyword evidence="2" id="KW-0812">Transmembrane</keyword>
<reference evidence="3 4" key="1">
    <citation type="journal article" date="2021" name="Sci. Rep.">
        <title>The genome of the diatom Chaetoceros tenuissimus carries an ancient integrated fragment of an extant virus.</title>
        <authorList>
            <person name="Hongo Y."/>
            <person name="Kimura K."/>
            <person name="Takaki Y."/>
            <person name="Yoshida Y."/>
            <person name="Baba S."/>
            <person name="Kobayashi G."/>
            <person name="Nagasaki K."/>
            <person name="Hano T."/>
            <person name="Tomaru Y."/>
        </authorList>
    </citation>
    <scope>NUCLEOTIDE SEQUENCE [LARGE SCALE GENOMIC DNA]</scope>
    <source>
        <strain evidence="3 4">NIES-3715</strain>
    </source>
</reference>
<organism evidence="3 4">
    <name type="scientific">Chaetoceros tenuissimus</name>
    <dbReference type="NCBI Taxonomy" id="426638"/>
    <lineage>
        <taxon>Eukaryota</taxon>
        <taxon>Sar</taxon>
        <taxon>Stramenopiles</taxon>
        <taxon>Ochrophyta</taxon>
        <taxon>Bacillariophyta</taxon>
        <taxon>Coscinodiscophyceae</taxon>
        <taxon>Chaetocerotophycidae</taxon>
        <taxon>Chaetocerotales</taxon>
        <taxon>Chaetocerotaceae</taxon>
        <taxon>Chaetoceros</taxon>
    </lineage>
</organism>
<evidence type="ECO:0000313" key="3">
    <source>
        <dbReference type="EMBL" id="GFH49969.1"/>
    </source>
</evidence>
<feature type="compositionally biased region" description="Acidic residues" evidence="1">
    <location>
        <begin position="39"/>
        <end position="48"/>
    </location>
</feature>
<evidence type="ECO:0000256" key="2">
    <source>
        <dbReference type="SAM" id="Phobius"/>
    </source>
</evidence>
<feature type="transmembrane region" description="Helical" evidence="2">
    <location>
        <begin position="243"/>
        <end position="263"/>
    </location>
</feature>